<reference evidence="9" key="1">
    <citation type="submission" date="2020-05" db="EMBL/GenBank/DDBJ databases">
        <title>Mycena genomes resolve the evolution of fungal bioluminescence.</title>
        <authorList>
            <person name="Tsai I.J."/>
        </authorList>
    </citation>
    <scope>NUCLEOTIDE SEQUENCE</scope>
    <source>
        <strain evidence="9">CCC161011</strain>
    </source>
</reference>
<keyword evidence="10" id="KW-1185">Reference proteome</keyword>
<dbReference type="GO" id="GO:0020037">
    <property type="term" value="F:heme binding"/>
    <property type="evidence" value="ECO:0007669"/>
    <property type="project" value="InterPro"/>
</dbReference>
<evidence type="ECO:0000256" key="8">
    <source>
        <dbReference type="SAM" id="Phobius"/>
    </source>
</evidence>
<dbReference type="PANTHER" id="PTHR46206">
    <property type="entry name" value="CYTOCHROME P450"/>
    <property type="match status" value="1"/>
</dbReference>
<evidence type="ECO:0000256" key="6">
    <source>
        <dbReference type="PIRSR" id="PIRSR602403-1"/>
    </source>
</evidence>
<dbReference type="GO" id="GO:0016705">
    <property type="term" value="F:oxidoreductase activity, acting on paired donors, with incorporation or reduction of molecular oxygen"/>
    <property type="evidence" value="ECO:0007669"/>
    <property type="project" value="InterPro"/>
</dbReference>
<comment type="caution">
    <text evidence="9">The sequence shown here is derived from an EMBL/GenBank/DDBJ whole genome shotgun (WGS) entry which is preliminary data.</text>
</comment>
<proteinExistence type="inferred from homology"/>
<dbReference type="Pfam" id="PF00067">
    <property type="entry name" value="p450"/>
    <property type="match status" value="1"/>
</dbReference>
<dbReference type="GO" id="GO:0005506">
    <property type="term" value="F:iron ion binding"/>
    <property type="evidence" value="ECO:0007669"/>
    <property type="project" value="InterPro"/>
</dbReference>
<comment type="similarity">
    <text evidence="2 7">Belongs to the cytochrome P450 family.</text>
</comment>
<feature type="transmembrane region" description="Helical" evidence="8">
    <location>
        <begin position="31"/>
        <end position="49"/>
    </location>
</feature>
<protein>
    <submittedName>
        <fullName evidence="9">Cytochrome P450</fullName>
    </submittedName>
</protein>
<dbReference type="InterPro" id="IPR002403">
    <property type="entry name" value="Cyt_P450_E_grp-IV"/>
</dbReference>
<dbReference type="PRINTS" id="PR00465">
    <property type="entry name" value="EP450IV"/>
</dbReference>
<dbReference type="Proteomes" id="UP000620124">
    <property type="component" value="Unassembled WGS sequence"/>
</dbReference>
<gene>
    <name evidence="9" type="ORF">MVEN_00289600</name>
</gene>
<keyword evidence="7" id="KW-0503">Monooxygenase</keyword>
<feature type="binding site" description="axial binding residue" evidence="6">
    <location>
        <position position="448"/>
    </location>
    <ligand>
        <name>heme</name>
        <dbReference type="ChEBI" id="CHEBI:30413"/>
    </ligand>
    <ligandPart>
        <name>Fe</name>
        <dbReference type="ChEBI" id="CHEBI:18248"/>
    </ligandPart>
</feature>
<keyword evidence="8" id="KW-0472">Membrane</keyword>
<feature type="transmembrane region" description="Helical" evidence="8">
    <location>
        <begin position="287"/>
        <end position="307"/>
    </location>
</feature>
<dbReference type="OrthoDB" id="1844152at2759"/>
<sequence>MNDLKPFIYGVLAILVIYGTRSFVFRSKIDAIPSIGCLGVFYLGAFRFLRHGEEMVQEGYKKYNGVIFKVPFLSRWGFVATGPALVKEIFHTPDDILSLNEAMHDALQVDLTLGPEIREDPHHIQSALAHFTRTLGRSFPEMRDEVICAFDDILGASEKDWKPVPVLSTIMPIVSRVSNRLFVGSRLCRDPEFLKFSMQHTVDVVVAGRLIGFLPNFLRPVFGPLISSRKRNMRQAMKMLGPLVTDRMAMHEEHGTDWAGKPSDLISSLLEIAQPNQRNVYSIVQRILIVILAAIHTSSITFGSVLLDLATYQHYIQPLREEVESVVEKYGWTKAALNNMHKIDSFIRESQRMNGLNCLASARMVVHPDGFRFSDGTFLPRGSIVNVPIRAIHHDSEFHPEPEVFDALRSYNMDSSTSDLNPESRTSKHRLVTTEPTHLSFGHGKHACPGRFFAAAELKAMLAHIVMNYDVKLEIEGVRPPDQVFEIFRVPDPKAKVCFRKRKV</sequence>
<dbReference type="Gene3D" id="1.10.630.10">
    <property type="entry name" value="Cytochrome P450"/>
    <property type="match status" value="1"/>
</dbReference>
<evidence type="ECO:0000313" key="9">
    <source>
        <dbReference type="EMBL" id="KAF7369589.1"/>
    </source>
</evidence>
<dbReference type="InterPro" id="IPR001128">
    <property type="entry name" value="Cyt_P450"/>
</dbReference>
<name>A0A8H6Z322_9AGAR</name>
<keyword evidence="8" id="KW-0812">Transmembrane</keyword>
<keyword evidence="6 7" id="KW-0349">Heme</keyword>
<dbReference type="EMBL" id="JACAZI010000002">
    <property type="protein sequence ID" value="KAF7369589.1"/>
    <property type="molecule type" value="Genomic_DNA"/>
</dbReference>
<keyword evidence="3 6" id="KW-0479">Metal-binding</keyword>
<dbReference type="SUPFAM" id="SSF48264">
    <property type="entry name" value="Cytochrome P450"/>
    <property type="match status" value="1"/>
</dbReference>
<accession>A0A8H6Z322</accession>
<evidence type="ECO:0000256" key="5">
    <source>
        <dbReference type="ARBA" id="ARBA00023004"/>
    </source>
</evidence>
<evidence type="ECO:0000256" key="7">
    <source>
        <dbReference type="RuleBase" id="RU000461"/>
    </source>
</evidence>
<keyword evidence="5 6" id="KW-0408">Iron</keyword>
<dbReference type="CDD" id="cd11041">
    <property type="entry name" value="CYP503A1-like"/>
    <property type="match status" value="1"/>
</dbReference>
<evidence type="ECO:0000256" key="4">
    <source>
        <dbReference type="ARBA" id="ARBA00023002"/>
    </source>
</evidence>
<dbReference type="InterPro" id="IPR017972">
    <property type="entry name" value="Cyt_P450_CS"/>
</dbReference>
<dbReference type="InterPro" id="IPR036396">
    <property type="entry name" value="Cyt_P450_sf"/>
</dbReference>
<evidence type="ECO:0000256" key="1">
    <source>
        <dbReference type="ARBA" id="ARBA00001971"/>
    </source>
</evidence>
<comment type="cofactor">
    <cofactor evidence="1 6">
        <name>heme</name>
        <dbReference type="ChEBI" id="CHEBI:30413"/>
    </cofactor>
</comment>
<dbReference type="AlphaFoldDB" id="A0A8H6Z322"/>
<dbReference type="PROSITE" id="PS00086">
    <property type="entry name" value="CYTOCHROME_P450"/>
    <property type="match status" value="1"/>
</dbReference>
<keyword evidence="8" id="KW-1133">Transmembrane helix</keyword>
<dbReference type="GO" id="GO:0004497">
    <property type="term" value="F:monooxygenase activity"/>
    <property type="evidence" value="ECO:0007669"/>
    <property type="project" value="UniProtKB-KW"/>
</dbReference>
<feature type="transmembrane region" description="Helical" evidence="8">
    <location>
        <begin position="7"/>
        <end position="25"/>
    </location>
</feature>
<organism evidence="9 10">
    <name type="scientific">Mycena venus</name>
    <dbReference type="NCBI Taxonomy" id="2733690"/>
    <lineage>
        <taxon>Eukaryota</taxon>
        <taxon>Fungi</taxon>
        <taxon>Dikarya</taxon>
        <taxon>Basidiomycota</taxon>
        <taxon>Agaricomycotina</taxon>
        <taxon>Agaricomycetes</taxon>
        <taxon>Agaricomycetidae</taxon>
        <taxon>Agaricales</taxon>
        <taxon>Marasmiineae</taxon>
        <taxon>Mycenaceae</taxon>
        <taxon>Mycena</taxon>
    </lineage>
</organism>
<evidence type="ECO:0000313" key="10">
    <source>
        <dbReference type="Proteomes" id="UP000620124"/>
    </source>
</evidence>
<evidence type="ECO:0000256" key="3">
    <source>
        <dbReference type="ARBA" id="ARBA00022723"/>
    </source>
</evidence>
<evidence type="ECO:0000256" key="2">
    <source>
        <dbReference type="ARBA" id="ARBA00010617"/>
    </source>
</evidence>
<keyword evidence="4 7" id="KW-0560">Oxidoreductase</keyword>